<protein>
    <submittedName>
        <fullName evidence="1">Uncharacterized protein</fullName>
    </submittedName>
</protein>
<dbReference type="EMBL" id="JAAAXX010000001">
    <property type="protein sequence ID" value="KAF2394274.1"/>
    <property type="molecule type" value="Genomic_DNA"/>
</dbReference>
<gene>
    <name evidence="1" type="ORF">FX983_02255</name>
</gene>
<organism evidence="1 2">
    <name type="scientific">Pseudomonas frederiksbergensis</name>
    <dbReference type="NCBI Taxonomy" id="104087"/>
    <lineage>
        <taxon>Bacteria</taxon>
        <taxon>Pseudomonadati</taxon>
        <taxon>Pseudomonadota</taxon>
        <taxon>Gammaproteobacteria</taxon>
        <taxon>Pseudomonadales</taxon>
        <taxon>Pseudomonadaceae</taxon>
        <taxon>Pseudomonas</taxon>
    </lineage>
</organism>
<name>A0A6L5C406_9PSED</name>
<comment type="caution">
    <text evidence="1">The sequence shown here is derived from an EMBL/GenBank/DDBJ whole genome shotgun (WGS) entry which is preliminary data.</text>
</comment>
<proteinExistence type="predicted"/>
<evidence type="ECO:0000313" key="2">
    <source>
        <dbReference type="Proteomes" id="UP000475265"/>
    </source>
</evidence>
<sequence length="107" mass="11609">MSAVHGPVGQVVQGYVTFVGSDAPWIGARFMSFRYSVNGKRFQTSLNETVDAWSTETLNKASYGLQVGDPVSVWCSLSDPQVCCIGEQPAEKPAMLRFLEALSSLGF</sequence>
<dbReference type="Proteomes" id="UP000475265">
    <property type="component" value="Unassembled WGS sequence"/>
</dbReference>
<accession>A0A6L5C406</accession>
<dbReference type="AlphaFoldDB" id="A0A6L5C406"/>
<reference evidence="1 2" key="1">
    <citation type="submission" date="2019-12" db="EMBL/GenBank/DDBJ databases">
        <title>Endophytic bacteria associated with Panax ginseng seedlings.</title>
        <authorList>
            <person name="Park J.M."/>
            <person name="Shin R."/>
            <person name="Jo S.H."/>
        </authorList>
    </citation>
    <scope>NUCLEOTIDE SEQUENCE [LARGE SCALE GENOMIC DNA]</scope>
    <source>
        <strain evidence="1 2">PgKB32</strain>
    </source>
</reference>
<evidence type="ECO:0000313" key="1">
    <source>
        <dbReference type="EMBL" id="KAF2394274.1"/>
    </source>
</evidence>